<organism evidence="2 3">
    <name type="scientific">Pseudomonas fluorescens</name>
    <dbReference type="NCBI Taxonomy" id="294"/>
    <lineage>
        <taxon>Bacteria</taxon>
        <taxon>Pseudomonadati</taxon>
        <taxon>Pseudomonadota</taxon>
        <taxon>Gammaproteobacteria</taxon>
        <taxon>Pseudomonadales</taxon>
        <taxon>Pseudomonadaceae</taxon>
        <taxon>Pseudomonas</taxon>
    </lineage>
</organism>
<dbReference type="EMBL" id="LR134318">
    <property type="protein sequence ID" value="VEF11360.1"/>
    <property type="molecule type" value="Genomic_DNA"/>
</dbReference>
<sequence length="62" mass="6776">MRGTLKVAGYSLMVMFVSCGVGAQDSSARSPIDRAAVSAVPEPLPTLNLFDTFYSQYMKRSR</sequence>
<protein>
    <recommendedName>
        <fullName evidence="4">Lipoprotein</fullName>
    </recommendedName>
</protein>
<reference evidence="2 3" key="1">
    <citation type="submission" date="2018-12" db="EMBL/GenBank/DDBJ databases">
        <authorList>
            <consortium name="Pathogen Informatics"/>
        </authorList>
    </citation>
    <scope>NUCLEOTIDE SEQUENCE [LARGE SCALE GENOMIC DNA]</scope>
    <source>
        <strain evidence="2 3">NCTC9428</strain>
    </source>
</reference>
<feature type="chain" id="PRO_5018748556" description="Lipoprotein" evidence="1">
    <location>
        <begin position="24"/>
        <end position="62"/>
    </location>
</feature>
<dbReference type="AlphaFoldDB" id="A0A3S4T1C5"/>
<gene>
    <name evidence="2" type="ORF">NCTC9428_02978</name>
</gene>
<name>A0A3S4T1C5_PSEFL</name>
<evidence type="ECO:0000313" key="3">
    <source>
        <dbReference type="Proteomes" id="UP000281909"/>
    </source>
</evidence>
<proteinExistence type="predicted"/>
<dbReference type="PROSITE" id="PS51257">
    <property type="entry name" value="PROKAR_LIPOPROTEIN"/>
    <property type="match status" value="1"/>
</dbReference>
<evidence type="ECO:0000256" key="1">
    <source>
        <dbReference type="SAM" id="SignalP"/>
    </source>
</evidence>
<dbReference type="Proteomes" id="UP000281909">
    <property type="component" value="Chromosome"/>
</dbReference>
<evidence type="ECO:0008006" key="4">
    <source>
        <dbReference type="Google" id="ProtNLM"/>
    </source>
</evidence>
<evidence type="ECO:0000313" key="2">
    <source>
        <dbReference type="EMBL" id="VEF11360.1"/>
    </source>
</evidence>
<accession>A0A3S4T1C5</accession>
<keyword evidence="1" id="KW-0732">Signal</keyword>
<feature type="signal peptide" evidence="1">
    <location>
        <begin position="1"/>
        <end position="23"/>
    </location>
</feature>